<sequence>MACWLSGCGPSVHSHIKNGCIMSNVISLGVPKRPNLAQRQSTLLSSFAQHRRSAEDVFWLKENAEILNILTSSGAQLTPHALDVYAAFYDGLEERMRFFPQYYRFLLSMCLDLEDLGLDGDTGRRLCETVHAADLVACELSDLQRAEAQYLMARRGMGEMTPTLRARLLDFASEPRTFSVPNKKAAYELTHIVFYLTSYGAAQTELPEATVTSLEYAGLLAFLDQDVDLLAEICVALRFAGQSPSEIWEDWLAHEMGSFTLVPAPEGSVNDAYHEYLVTSWWAGIAGMTGFSGRPPQGNVEIFRHRAGPGPLRAISSLLYQLGPARSGDWGHMRSIFARSLAHDQNAILEGAAQSSAHFDRFFERFSRSN</sequence>
<organism evidence="1 2">
    <name type="scientific">Roseobacter litoralis (strain ATCC 49566 / DSM 6996 / JCM 21268 / NBRC 15278 / OCh 149)</name>
    <dbReference type="NCBI Taxonomy" id="391595"/>
    <lineage>
        <taxon>Bacteria</taxon>
        <taxon>Pseudomonadati</taxon>
        <taxon>Pseudomonadota</taxon>
        <taxon>Alphaproteobacteria</taxon>
        <taxon>Rhodobacterales</taxon>
        <taxon>Roseobacteraceae</taxon>
        <taxon>Roseobacter</taxon>
    </lineage>
</organism>
<evidence type="ECO:0000313" key="1">
    <source>
        <dbReference type="EMBL" id="AEI94365.1"/>
    </source>
</evidence>
<name>F7ZBH9_ROSLO</name>
<dbReference type="HOGENOM" id="CLU_653549_0_0_5"/>
<proteinExistence type="predicted"/>
<keyword evidence="2" id="KW-1185">Reference proteome</keyword>
<reference evidence="1 2" key="1">
    <citation type="journal article" date="2011" name="BMC Genomics">
        <title>Comparative genome analysis and genome-guided physiological analysis of Roseobacter litoralis.</title>
        <authorList>
            <person name="Kalhoefer D."/>
            <person name="Thole S."/>
            <person name="Voget S."/>
            <person name="Lehmann R."/>
            <person name="Liesegang H."/>
            <person name="Wollher A."/>
            <person name="Daniel R."/>
            <person name="Simon M."/>
            <person name="Brinkhoff T."/>
        </authorList>
    </citation>
    <scope>NUCLEOTIDE SEQUENCE [LARGE SCALE GENOMIC DNA]</scope>
    <source>
        <strain evidence="2">ATCC 49566 / DSM 6996 / JCM 21268 / NBRC 15278 / OCh 149</strain>
    </source>
</reference>
<gene>
    <name evidence="1" type="ordered locus">RLO149_c023960</name>
</gene>
<dbReference type="Pfam" id="PF21843">
    <property type="entry name" value="DUF6902"/>
    <property type="match status" value="1"/>
</dbReference>
<dbReference type="eggNOG" id="ENOG502Z84Z">
    <property type="taxonomic scope" value="Bacteria"/>
</dbReference>
<evidence type="ECO:0000313" key="2">
    <source>
        <dbReference type="Proteomes" id="UP000001353"/>
    </source>
</evidence>
<dbReference type="InterPro" id="IPR054197">
    <property type="entry name" value="DUF6902"/>
</dbReference>
<dbReference type="AlphaFoldDB" id="F7ZBH9"/>
<dbReference type="KEGG" id="rli:RLO149_c023960"/>
<protein>
    <submittedName>
        <fullName evidence="1">Uncharacterized protein</fullName>
    </submittedName>
</protein>
<dbReference type="Proteomes" id="UP000001353">
    <property type="component" value="Chromosome"/>
</dbReference>
<dbReference type="STRING" id="391595.RLO149_c023960"/>
<dbReference type="EMBL" id="CP002623">
    <property type="protein sequence ID" value="AEI94365.1"/>
    <property type="molecule type" value="Genomic_DNA"/>
</dbReference>
<accession>F7ZBH9</accession>